<feature type="region of interest" description="Disordered" evidence="5">
    <location>
        <begin position="658"/>
        <end position="680"/>
    </location>
</feature>
<evidence type="ECO:0000256" key="5">
    <source>
        <dbReference type="SAM" id="MobiDB-lite"/>
    </source>
</evidence>
<name>A0AAF0EGT4_9BASI</name>
<evidence type="ECO:0000256" key="1">
    <source>
        <dbReference type="ARBA" id="ARBA00005979"/>
    </source>
</evidence>
<dbReference type="Gene3D" id="3.20.20.70">
    <property type="entry name" value="Aldolase class I"/>
    <property type="match status" value="1"/>
</dbReference>
<keyword evidence="4" id="KW-0560">Oxidoreductase</keyword>
<dbReference type="InterPro" id="IPR047088">
    <property type="entry name" value="ORC5_C"/>
</dbReference>
<keyword evidence="3" id="KW-0288">FMN</keyword>
<protein>
    <recommendedName>
        <fullName evidence="10">NADH oxidase</fullName>
    </recommendedName>
</protein>
<evidence type="ECO:0000259" key="7">
    <source>
        <dbReference type="Pfam" id="PF14630"/>
    </source>
</evidence>
<dbReference type="AlphaFoldDB" id="A0AAF0EGT4"/>
<dbReference type="EMBL" id="CP119904">
    <property type="protein sequence ID" value="WFD24183.1"/>
    <property type="molecule type" value="Genomic_DNA"/>
</dbReference>
<keyword evidence="9" id="KW-1185">Reference proteome</keyword>
<dbReference type="Proteomes" id="UP001214415">
    <property type="component" value="Chromosome 5"/>
</dbReference>
<sequence>MTSALASLASPLALPCGASLKNRLVKAPLEEMLSTFGGGNPNEDVYRLYRAWADGDWGMIITGNIGVDRRHIGVMFDMVLPDPGDTAAEARALAAYTKYARATKGFDVNDERGDHAPPNGQRPLAVAQIVHCGRQSMRGCARPIWVPSVAPSAVPMQVGKEPSWLDWLLFGTPHALTVDEIHKVIERFVHASMLLERAGFDGVELHGAHGYLLSSFLNPRTNLRTDEYGGDAAGRFRIIREIIEGVRKNVSKSFIVGIKLNSSDFVQGGQSEDDALQNVRWLAEMGTVDFVEVSGGSYEAPAFVQPQSERTQLREGFFTGFAHRARQSLPPGSTIRIIVTGGFRTRTGMAGAIDAGHADAIGLGRPSCLEPALPRKMLDASVPDDEAEAAKWKMPVKPRFLPNVALVGIGWTTMWHSAQMHLTARGKPTDPALSMGRFFSQLPHVTPLVSCTSRLLFAHVLRQLGDHGDACTDAGTFVKRLRSLVTQRTKLLLAVYDAERMRDVWQEHIWEMWPLLAELARCQGRIMVVYVSRLPWSAFRSITGHTISASPICLRLARLPRDDMLALLACDAPSALHDVPPGVDAILYNNVCAVLYDTMKMTVRDEHEMRILCGSVWRALMASIRDGRPPSVHALMPIIGELCRDALARVVPRTTGPDTWAAEKSALPSSKAPTPSALAARPAMPPRTGYGAMQAFLLVSAFIASYNPAKTDVKYFVRELGASRKRRRGKAQRAADAALLEMDGEKEIWNHPQFWGPRTFTLERLLAIFHALLADFKQDMNEDALLVPAERAQRTSDDKAELHLEHVAGEFWSRSATALAELNELVRQQLIVRMSPASKLSAMQYRINAPFEYVRQVAHAVGFPLSLYLWDTYT</sequence>
<dbReference type="InterPro" id="IPR001155">
    <property type="entry name" value="OxRdtase_FMN_N"/>
</dbReference>
<evidence type="ECO:0000256" key="2">
    <source>
        <dbReference type="ARBA" id="ARBA00022630"/>
    </source>
</evidence>
<dbReference type="GO" id="GO:0016491">
    <property type="term" value="F:oxidoreductase activity"/>
    <property type="evidence" value="ECO:0007669"/>
    <property type="project" value="UniProtKB-KW"/>
</dbReference>
<dbReference type="PANTHER" id="PTHR43656:SF2">
    <property type="entry name" value="BINDING OXIDOREDUCTASE, PUTATIVE (AFU_ORTHOLOGUE AFUA_2G08260)-RELATED"/>
    <property type="match status" value="1"/>
</dbReference>
<dbReference type="PANTHER" id="PTHR43656">
    <property type="entry name" value="BINDING OXIDOREDUCTASE, PUTATIVE (AFU_ORTHOLOGUE AFUA_2G08260)-RELATED"/>
    <property type="match status" value="1"/>
</dbReference>
<feature type="domain" description="NADH:flavin oxidoreductase/NADH oxidase N-terminal" evidence="6">
    <location>
        <begin position="124"/>
        <end position="377"/>
    </location>
</feature>
<dbReference type="InterPro" id="IPR013785">
    <property type="entry name" value="Aldolase_TIM"/>
</dbReference>
<comment type="similarity">
    <text evidence="1">Belongs to the NADH:flavin oxidoreductase/NADH oxidase family.</text>
</comment>
<evidence type="ECO:0000256" key="3">
    <source>
        <dbReference type="ARBA" id="ARBA00022643"/>
    </source>
</evidence>
<dbReference type="Pfam" id="PF14630">
    <property type="entry name" value="ORC5_C"/>
    <property type="match status" value="1"/>
</dbReference>
<reference evidence="8" key="1">
    <citation type="submission" date="2023-03" db="EMBL/GenBank/DDBJ databases">
        <title>Mating type loci evolution in Malassezia.</title>
        <authorList>
            <person name="Coelho M.A."/>
        </authorList>
    </citation>
    <scope>NUCLEOTIDE SEQUENCE</scope>
    <source>
        <strain evidence="8">CBS 12830</strain>
    </source>
</reference>
<keyword evidence="2" id="KW-0285">Flavoprotein</keyword>
<evidence type="ECO:0000313" key="9">
    <source>
        <dbReference type="Proteomes" id="UP001214415"/>
    </source>
</evidence>
<feature type="domain" description="Origin recognition complex subunit 5 C-terminal" evidence="7">
    <location>
        <begin position="693"/>
        <end position="869"/>
    </location>
</feature>
<proteinExistence type="inferred from homology"/>
<organism evidence="8 9">
    <name type="scientific">Malassezia equina</name>
    <dbReference type="NCBI Taxonomy" id="1381935"/>
    <lineage>
        <taxon>Eukaryota</taxon>
        <taxon>Fungi</taxon>
        <taxon>Dikarya</taxon>
        <taxon>Basidiomycota</taxon>
        <taxon>Ustilaginomycotina</taxon>
        <taxon>Malasseziomycetes</taxon>
        <taxon>Malasseziales</taxon>
        <taxon>Malasseziaceae</taxon>
        <taxon>Malassezia</taxon>
    </lineage>
</organism>
<evidence type="ECO:0008006" key="10">
    <source>
        <dbReference type="Google" id="ProtNLM"/>
    </source>
</evidence>
<evidence type="ECO:0000256" key="4">
    <source>
        <dbReference type="ARBA" id="ARBA00023002"/>
    </source>
</evidence>
<evidence type="ECO:0000313" key="8">
    <source>
        <dbReference type="EMBL" id="WFD24183.1"/>
    </source>
</evidence>
<dbReference type="SUPFAM" id="SSF51395">
    <property type="entry name" value="FMN-linked oxidoreductases"/>
    <property type="match status" value="1"/>
</dbReference>
<gene>
    <name evidence="8" type="ORF">MEQU1_002880</name>
</gene>
<dbReference type="GO" id="GO:0010181">
    <property type="term" value="F:FMN binding"/>
    <property type="evidence" value="ECO:0007669"/>
    <property type="project" value="InterPro"/>
</dbReference>
<evidence type="ECO:0000259" key="6">
    <source>
        <dbReference type="Pfam" id="PF00724"/>
    </source>
</evidence>
<dbReference type="Pfam" id="PF00724">
    <property type="entry name" value="Oxidored_FMN"/>
    <property type="match status" value="1"/>
</dbReference>
<dbReference type="InterPro" id="IPR051799">
    <property type="entry name" value="NADH_flavin_oxidoreductase"/>
</dbReference>
<accession>A0AAF0EGT4</accession>